<reference evidence="6 7" key="1">
    <citation type="submission" date="2021-04" db="EMBL/GenBank/DDBJ databases">
        <title>The genome sequence of Ideonella sp. 3Y2.</title>
        <authorList>
            <person name="Liu Y."/>
        </authorList>
    </citation>
    <scope>NUCLEOTIDE SEQUENCE [LARGE SCALE GENOMIC DNA]</scope>
    <source>
        <strain evidence="6 7">3Y2</strain>
    </source>
</reference>
<dbReference type="Proteomes" id="UP000676246">
    <property type="component" value="Unassembled WGS sequence"/>
</dbReference>
<dbReference type="SMART" id="SM00642">
    <property type="entry name" value="Aamy"/>
    <property type="match status" value="1"/>
</dbReference>
<proteinExistence type="inferred from homology"/>
<gene>
    <name evidence="6" type="ORF">KAK03_16800</name>
</gene>
<accession>A0A940YF70</accession>
<dbReference type="Gene3D" id="3.90.400.10">
    <property type="entry name" value="Oligo-1,6-glucosidase, Domain 2"/>
    <property type="match status" value="1"/>
</dbReference>
<dbReference type="Gene3D" id="3.20.20.80">
    <property type="entry name" value="Glycosidases"/>
    <property type="match status" value="2"/>
</dbReference>
<dbReference type="SUPFAM" id="SSF51445">
    <property type="entry name" value="(Trans)glycosidases"/>
    <property type="match status" value="1"/>
</dbReference>
<keyword evidence="3" id="KW-0326">Glycosidase</keyword>
<dbReference type="GO" id="GO:0004556">
    <property type="term" value="F:alpha-amylase activity"/>
    <property type="evidence" value="ECO:0007669"/>
    <property type="project" value="TreeGrafter"/>
</dbReference>
<dbReference type="GO" id="GO:0009313">
    <property type="term" value="P:oligosaccharide catabolic process"/>
    <property type="evidence" value="ECO:0007669"/>
    <property type="project" value="TreeGrafter"/>
</dbReference>
<comment type="similarity">
    <text evidence="1">Belongs to the glycosyl hydrolase 13 family.</text>
</comment>
<dbReference type="PANTHER" id="PTHR10357:SF179">
    <property type="entry name" value="NEUTRAL AND BASIC AMINO ACID TRANSPORT PROTEIN RBAT"/>
    <property type="match status" value="1"/>
</dbReference>
<dbReference type="InterPro" id="IPR006047">
    <property type="entry name" value="GH13_cat_dom"/>
</dbReference>
<evidence type="ECO:0000256" key="4">
    <source>
        <dbReference type="SAM" id="MobiDB-lite"/>
    </source>
</evidence>
<protein>
    <submittedName>
        <fullName evidence="6">Alpha-glucosidase</fullName>
    </submittedName>
</protein>
<evidence type="ECO:0000256" key="1">
    <source>
        <dbReference type="ARBA" id="ARBA00008061"/>
    </source>
</evidence>
<evidence type="ECO:0000256" key="2">
    <source>
        <dbReference type="ARBA" id="ARBA00022801"/>
    </source>
</evidence>
<evidence type="ECO:0000313" key="6">
    <source>
        <dbReference type="EMBL" id="MBQ0932141.1"/>
    </source>
</evidence>
<dbReference type="EMBL" id="JAGQDD010000014">
    <property type="protein sequence ID" value="MBQ0932141.1"/>
    <property type="molecule type" value="Genomic_DNA"/>
</dbReference>
<dbReference type="FunFam" id="3.90.400.10:FF:000002">
    <property type="entry name" value="Sucrose isomerase"/>
    <property type="match status" value="1"/>
</dbReference>
<dbReference type="PANTHER" id="PTHR10357">
    <property type="entry name" value="ALPHA-AMYLASE FAMILY MEMBER"/>
    <property type="match status" value="1"/>
</dbReference>
<evidence type="ECO:0000259" key="5">
    <source>
        <dbReference type="SMART" id="SM00642"/>
    </source>
</evidence>
<sequence>MNETLTPAVPVAASRTTDKDWWRGAVIYQIYPRSFADSNGDGVGDLRGITRRLDYVASLGVDAIWVSPFYRSPMRDFGYDIADFREVDPLFGSLADFDELLARAHALGLKVLIDQVLSHTSDEHAWFRASRASRDNDRADWYVWADPQADGTPPNNWLSVFGGSAWQWDARRRQYYLHNFLASQPDLNLHHPAVQAQLLDDVRFWLDRGVDGFRFDAVNFYFHDRALRSNPAWGDEPRTDHSTPDSNPYAWQRHLHDKTQPENLDFLRRLRALMDAYGATTSVGEIGDDNALAVMADYTSGGDKLHMAYTFNLLRDELDAAHVRNVVEQLQAGIGDGWPCWSIGNHDAPRVMSRVGGEHAPPELAKVLLAMLVSLRGSACLYQGEELGLPEAEVPFEALQDPYGIAFWPEYKGRDGCRTPMPWDDQLPHGGFSSVTPWLPMSPRHLPLAVSRQEADANSPLHFARRFLAWRRTQPALAKGELRFLPAPASCVVFARRLDATDLVVALNISAEPACIALTGLGTLQALSGHGLSGALVGDHIELPAYGGFFGLAGGDAA</sequence>
<dbReference type="InterPro" id="IPR013780">
    <property type="entry name" value="Glyco_hydro_b"/>
</dbReference>
<organism evidence="6 7">
    <name type="scientific">Ideonella alba</name>
    <dbReference type="NCBI Taxonomy" id="2824118"/>
    <lineage>
        <taxon>Bacteria</taxon>
        <taxon>Pseudomonadati</taxon>
        <taxon>Pseudomonadota</taxon>
        <taxon>Betaproteobacteria</taxon>
        <taxon>Burkholderiales</taxon>
        <taxon>Sphaerotilaceae</taxon>
        <taxon>Ideonella</taxon>
    </lineage>
</organism>
<dbReference type="Pfam" id="PF00128">
    <property type="entry name" value="Alpha-amylase"/>
    <property type="match status" value="1"/>
</dbReference>
<evidence type="ECO:0000256" key="3">
    <source>
        <dbReference type="ARBA" id="ARBA00023295"/>
    </source>
</evidence>
<name>A0A940YF70_9BURK</name>
<dbReference type="CDD" id="cd11330">
    <property type="entry name" value="AmyAc_OligoGlu"/>
    <property type="match status" value="1"/>
</dbReference>
<evidence type="ECO:0000313" key="7">
    <source>
        <dbReference type="Proteomes" id="UP000676246"/>
    </source>
</evidence>
<dbReference type="AlphaFoldDB" id="A0A940YF70"/>
<comment type="caution">
    <text evidence="6">The sequence shown here is derived from an EMBL/GenBank/DDBJ whole genome shotgun (WGS) entry which is preliminary data.</text>
</comment>
<feature type="region of interest" description="Disordered" evidence="4">
    <location>
        <begin position="232"/>
        <end position="254"/>
    </location>
</feature>
<dbReference type="RefSeq" id="WP_210855470.1">
    <property type="nucleotide sequence ID" value="NZ_JAGQDD010000014.1"/>
</dbReference>
<dbReference type="Gene3D" id="2.60.40.1180">
    <property type="entry name" value="Golgi alpha-mannosidase II"/>
    <property type="match status" value="1"/>
</dbReference>
<dbReference type="InterPro" id="IPR045857">
    <property type="entry name" value="O16G_dom_2"/>
</dbReference>
<keyword evidence="2" id="KW-0378">Hydrolase</keyword>
<keyword evidence="7" id="KW-1185">Reference proteome</keyword>
<dbReference type="InterPro" id="IPR017853">
    <property type="entry name" value="GH"/>
</dbReference>
<dbReference type="SUPFAM" id="SSF51011">
    <property type="entry name" value="Glycosyl hydrolase domain"/>
    <property type="match status" value="1"/>
</dbReference>
<feature type="domain" description="Glycosyl hydrolase family 13 catalytic" evidence="5">
    <location>
        <begin position="29"/>
        <end position="418"/>
    </location>
</feature>